<dbReference type="EMBL" id="KB200129">
    <property type="protein sequence ID" value="ESP02767.1"/>
    <property type="molecule type" value="Genomic_DNA"/>
</dbReference>
<keyword evidence="1" id="KW-1133">Transmembrane helix</keyword>
<dbReference type="OrthoDB" id="6162839at2759"/>
<dbReference type="CTD" id="20237076"/>
<keyword evidence="3" id="KW-1185">Reference proteome</keyword>
<keyword evidence="1" id="KW-0812">Transmembrane</keyword>
<organism evidence="2 3">
    <name type="scientific">Lottia gigantea</name>
    <name type="common">Giant owl limpet</name>
    <dbReference type="NCBI Taxonomy" id="225164"/>
    <lineage>
        <taxon>Eukaryota</taxon>
        <taxon>Metazoa</taxon>
        <taxon>Spiralia</taxon>
        <taxon>Lophotrochozoa</taxon>
        <taxon>Mollusca</taxon>
        <taxon>Gastropoda</taxon>
        <taxon>Patellogastropoda</taxon>
        <taxon>Lottioidea</taxon>
        <taxon>Lottiidae</taxon>
        <taxon>Lottia</taxon>
    </lineage>
</organism>
<evidence type="ECO:0000256" key="1">
    <source>
        <dbReference type="SAM" id="Phobius"/>
    </source>
</evidence>
<dbReference type="Proteomes" id="UP000030746">
    <property type="component" value="Unassembled WGS sequence"/>
</dbReference>
<dbReference type="RefSeq" id="XP_009046237.1">
    <property type="nucleotide sequence ID" value="XM_009047989.1"/>
</dbReference>
<reference evidence="2 3" key="1">
    <citation type="journal article" date="2013" name="Nature">
        <title>Insights into bilaterian evolution from three spiralian genomes.</title>
        <authorList>
            <person name="Simakov O."/>
            <person name="Marletaz F."/>
            <person name="Cho S.J."/>
            <person name="Edsinger-Gonzales E."/>
            <person name="Havlak P."/>
            <person name="Hellsten U."/>
            <person name="Kuo D.H."/>
            <person name="Larsson T."/>
            <person name="Lv J."/>
            <person name="Arendt D."/>
            <person name="Savage R."/>
            <person name="Osoegawa K."/>
            <person name="de Jong P."/>
            <person name="Grimwood J."/>
            <person name="Chapman J.A."/>
            <person name="Shapiro H."/>
            <person name="Aerts A."/>
            <person name="Otillar R.P."/>
            <person name="Terry A.Y."/>
            <person name="Boore J.L."/>
            <person name="Grigoriev I.V."/>
            <person name="Lindberg D.R."/>
            <person name="Seaver E.C."/>
            <person name="Weisblat D.A."/>
            <person name="Putnam N.H."/>
            <person name="Rokhsar D.S."/>
        </authorList>
    </citation>
    <scope>NUCLEOTIDE SEQUENCE [LARGE SCALE GENOMIC DNA]</scope>
</reference>
<evidence type="ECO:0000313" key="3">
    <source>
        <dbReference type="Proteomes" id="UP000030746"/>
    </source>
</evidence>
<feature type="transmembrane region" description="Helical" evidence="1">
    <location>
        <begin position="12"/>
        <end position="31"/>
    </location>
</feature>
<dbReference type="HOGENOM" id="CLU_776804_0_0_1"/>
<sequence>MECTPKPFIHSPAMLLRLIILIAVIPALVPYEEDFYERVVSEHIKYCGDGRVCKKGLGIKCKFCEDCDCDEPCFEIGDCCPDKDFALRLSDPPKIGYECVSSLVESLYPSDIFNTRKDIEDKYAMIVSCPHEDSDLQFNCYNSITLPVSSTGNSTTFRNKHCAACHNITNIRPWQITLQCIDSTPNDFDSTPGLIEKVINDETCTVKFQAPEGMTERKCRLPDKNTISQCNVTGLWPQYDEFLEKACKSYLTIADDENQTYRNPLCLKCNFPKPYIPRCNGVKHIPGLTPSFTALLDFSDLLHDKDEVIKSQCPPQTIYDPGKTLDKESESKIFTGTVDHSECDTRPYPQAFGTVSL</sequence>
<dbReference type="AlphaFoldDB" id="V4BA57"/>
<keyword evidence="1" id="KW-0472">Membrane</keyword>
<accession>V4BA57</accession>
<evidence type="ECO:0008006" key="4">
    <source>
        <dbReference type="Google" id="ProtNLM"/>
    </source>
</evidence>
<proteinExistence type="predicted"/>
<dbReference type="KEGG" id="lgi:LOTGIDRAFT_156712"/>
<dbReference type="OMA" id="NECENEA"/>
<dbReference type="GeneID" id="20237076"/>
<gene>
    <name evidence="2" type="ORF">LOTGIDRAFT_156712</name>
</gene>
<protein>
    <recommendedName>
        <fullName evidence="4">SMB domain-containing protein</fullName>
    </recommendedName>
</protein>
<name>V4BA57_LOTGI</name>
<evidence type="ECO:0000313" key="2">
    <source>
        <dbReference type="EMBL" id="ESP02767.1"/>
    </source>
</evidence>